<dbReference type="OrthoDB" id="2789670at2759"/>
<dbReference type="Gene3D" id="1.10.630.10">
    <property type="entry name" value="Cytochrome P450"/>
    <property type="match status" value="1"/>
</dbReference>
<dbReference type="GO" id="GO:0016705">
    <property type="term" value="F:oxidoreductase activity, acting on paired donors, with incorporation or reduction of molecular oxygen"/>
    <property type="evidence" value="ECO:0007669"/>
    <property type="project" value="InterPro"/>
</dbReference>
<dbReference type="CDD" id="cd11073">
    <property type="entry name" value="CYP76-like"/>
    <property type="match status" value="1"/>
</dbReference>
<feature type="transmembrane region" description="Helical" evidence="7">
    <location>
        <begin position="24"/>
        <end position="45"/>
    </location>
</feature>
<organism evidence="8 9">
    <name type="scientific">Punica granatum</name>
    <name type="common">Pomegranate</name>
    <dbReference type="NCBI Taxonomy" id="22663"/>
    <lineage>
        <taxon>Eukaryota</taxon>
        <taxon>Viridiplantae</taxon>
        <taxon>Streptophyta</taxon>
        <taxon>Embryophyta</taxon>
        <taxon>Tracheophyta</taxon>
        <taxon>Spermatophyta</taxon>
        <taxon>Magnoliopsida</taxon>
        <taxon>eudicotyledons</taxon>
        <taxon>Gunneridae</taxon>
        <taxon>Pentapetalae</taxon>
        <taxon>rosids</taxon>
        <taxon>malvids</taxon>
        <taxon>Myrtales</taxon>
        <taxon>Lythraceae</taxon>
        <taxon>Punica</taxon>
    </lineage>
</organism>
<dbReference type="Proteomes" id="UP000515151">
    <property type="component" value="Chromosome 7"/>
</dbReference>
<sequence length="523" mass="58642">MQYKVSTLMSFLANTERERERMDFLLLTLGLYLSWGLLRALLYIANRGKSSKVVKLPPGPRPLPVIGNLLELGSLPHKSLAKLASAHGPIMSLKLGSITTVVVSSAPVAREILQTHDVSFSNRVIADTLTAFRQDELGMPWIPVAPLWRNLHRICNVHLFAPKALDSSRQIHCRKIQELLDYIGKYSKTGSSVDIGEAGFTTMLNLLGNTILSVDLADPTSESAKEFKELVWHIMVEAGKPNLADYFPVLKRLDPQGARRRMTGYFGRMFDVFNRIINERLQVREIPGSVRNNDMLDTLLELSEDKRERMDLLLMKHLFLNLFAGGTDTTSSTLEWAMAELLRNPEKLLKAQAELEQVIGRGNPVEESDIARLPYLRATVKETLRMHPAVPLLIPRRAGATVQVGSYTIPEGAQILVNVWAVGRDPDTWKDPNKFIPERFLGLDIDVKGQNFELLPFGGGRRICPGLPLAIRMLHLMLSSLLNSFNWELEDGVSPETMDMEEMFGITLKKAQPVRAVPLPITK</sequence>
<keyword evidence="7" id="KW-0472">Membrane</keyword>
<comment type="similarity">
    <text evidence="1 6">Belongs to the cytochrome P450 family.</text>
</comment>
<evidence type="ECO:0000256" key="3">
    <source>
        <dbReference type="ARBA" id="ARBA00023002"/>
    </source>
</evidence>
<dbReference type="PRINTS" id="PR00463">
    <property type="entry name" value="EP450I"/>
</dbReference>
<dbReference type="InterPro" id="IPR017972">
    <property type="entry name" value="Cyt_P450_CS"/>
</dbReference>
<keyword evidence="2 5" id="KW-0479">Metal-binding</keyword>
<dbReference type="PANTHER" id="PTHR47950:SF48">
    <property type="entry name" value="CYTOCHROME P450 FAMILY PROTEIN, EXPRESSED"/>
    <property type="match status" value="1"/>
</dbReference>
<evidence type="ECO:0000256" key="2">
    <source>
        <dbReference type="ARBA" id="ARBA00022723"/>
    </source>
</evidence>
<keyword evidence="7" id="KW-1133">Transmembrane helix</keyword>
<dbReference type="PROSITE" id="PS00086">
    <property type="entry name" value="CYTOCHROME_P450"/>
    <property type="match status" value="1"/>
</dbReference>
<evidence type="ECO:0000313" key="8">
    <source>
        <dbReference type="Proteomes" id="UP000515151"/>
    </source>
</evidence>
<evidence type="ECO:0000256" key="6">
    <source>
        <dbReference type="RuleBase" id="RU000461"/>
    </source>
</evidence>
<reference evidence="8" key="1">
    <citation type="journal article" date="2020" name="Plant Biotechnol. J.">
        <title>The pomegranate (Punica granatum L.) draft genome dissects genetic divergence between soft- and hard-seeded cultivars.</title>
        <authorList>
            <person name="Luo X."/>
            <person name="Li H."/>
            <person name="Wu Z."/>
            <person name="Yao W."/>
            <person name="Zhao P."/>
            <person name="Cao D."/>
            <person name="Yu H."/>
            <person name="Li K."/>
            <person name="Poudel K."/>
            <person name="Zhao D."/>
            <person name="Zhang F."/>
            <person name="Xia X."/>
            <person name="Chen L."/>
            <person name="Wang Q."/>
            <person name="Jing D."/>
            <person name="Cao S."/>
        </authorList>
    </citation>
    <scope>NUCLEOTIDE SEQUENCE [LARGE SCALE GENOMIC DNA]</scope>
    <source>
        <strain evidence="8">cv. Tunisia</strain>
    </source>
</reference>
<dbReference type="RefSeq" id="XP_031403753.1">
    <property type="nucleotide sequence ID" value="XM_031547893.1"/>
</dbReference>
<evidence type="ECO:0000256" key="4">
    <source>
        <dbReference type="ARBA" id="ARBA00023004"/>
    </source>
</evidence>
<keyword evidence="6" id="KW-0503">Monooxygenase</keyword>
<evidence type="ECO:0000256" key="7">
    <source>
        <dbReference type="SAM" id="Phobius"/>
    </source>
</evidence>
<dbReference type="GeneID" id="116213082"/>
<protein>
    <submittedName>
        <fullName evidence="9">LOW QUALITY PROTEIN: geraniol 8-hydroxylase-like</fullName>
    </submittedName>
</protein>
<dbReference type="InterPro" id="IPR036396">
    <property type="entry name" value="Cyt_P450_sf"/>
</dbReference>
<accession>A0A6P8EEE8</accession>
<dbReference type="GO" id="GO:0020037">
    <property type="term" value="F:heme binding"/>
    <property type="evidence" value="ECO:0007669"/>
    <property type="project" value="InterPro"/>
</dbReference>
<evidence type="ECO:0000256" key="1">
    <source>
        <dbReference type="ARBA" id="ARBA00010617"/>
    </source>
</evidence>
<dbReference type="FunFam" id="1.10.630.10:FF:000007">
    <property type="entry name" value="Cytochrome P450 76C4"/>
    <property type="match status" value="1"/>
</dbReference>
<proteinExistence type="inferred from homology"/>
<comment type="cofactor">
    <cofactor evidence="5">
        <name>heme</name>
        <dbReference type="ChEBI" id="CHEBI:30413"/>
    </cofactor>
</comment>
<evidence type="ECO:0000313" key="9">
    <source>
        <dbReference type="RefSeq" id="XP_031403753.1"/>
    </source>
</evidence>
<dbReference type="InterPro" id="IPR001128">
    <property type="entry name" value="Cyt_P450"/>
</dbReference>
<keyword evidence="7" id="KW-0812">Transmembrane</keyword>
<keyword evidence="4 5" id="KW-0408">Iron</keyword>
<dbReference type="InterPro" id="IPR002401">
    <property type="entry name" value="Cyt_P450_E_grp-I"/>
</dbReference>
<evidence type="ECO:0000256" key="5">
    <source>
        <dbReference type="PIRSR" id="PIRSR602401-1"/>
    </source>
</evidence>
<dbReference type="AlphaFoldDB" id="A0A6P8EEE8"/>
<feature type="binding site" description="axial binding residue" evidence="5">
    <location>
        <position position="464"/>
    </location>
    <ligand>
        <name>heme</name>
        <dbReference type="ChEBI" id="CHEBI:30413"/>
    </ligand>
    <ligandPart>
        <name>Fe</name>
        <dbReference type="ChEBI" id="CHEBI:18248"/>
    </ligandPart>
</feature>
<keyword evidence="8" id="KW-1185">Reference proteome</keyword>
<reference evidence="9" key="2">
    <citation type="submission" date="2025-08" db="UniProtKB">
        <authorList>
            <consortium name="RefSeq"/>
        </authorList>
    </citation>
    <scope>IDENTIFICATION</scope>
    <source>
        <tissue evidence="9">Leaf</tissue>
    </source>
</reference>
<dbReference type="GO" id="GO:0005506">
    <property type="term" value="F:iron ion binding"/>
    <property type="evidence" value="ECO:0007669"/>
    <property type="project" value="InterPro"/>
</dbReference>
<name>A0A6P8EEE8_PUNGR</name>
<dbReference type="GO" id="GO:0004497">
    <property type="term" value="F:monooxygenase activity"/>
    <property type="evidence" value="ECO:0007669"/>
    <property type="project" value="UniProtKB-KW"/>
</dbReference>
<keyword evidence="3 6" id="KW-0560">Oxidoreductase</keyword>
<dbReference type="SUPFAM" id="SSF48264">
    <property type="entry name" value="Cytochrome P450"/>
    <property type="match status" value="1"/>
</dbReference>
<dbReference type="PANTHER" id="PTHR47950">
    <property type="entry name" value="CYTOCHROME P450, FAMILY 76, SUBFAMILY C, POLYPEPTIDE 5-RELATED"/>
    <property type="match status" value="1"/>
</dbReference>
<gene>
    <name evidence="9" type="primary">LOC116213082</name>
</gene>
<keyword evidence="5 6" id="KW-0349">Heme</keyword>
<dbReference type="Pfam" id="PF00067">
    <property type="entry name" value="p450"/>
    <property type="match status" value="1"/>
</dbReference>
<dbReference type="PRINTS" id="PR00385">
    <property type="entry name" value="P450"/>
</dbReference>